<evidence type="ECO:0008006" key="3">
    <source>
        <dbReference type="Google" id="ProtNLM"/>
    </source>
</evidence>
<reference evidence="1" key="2">
    <citation type="submission" date="2018-04" db="EMBL/GenBank/DDBJ databases">
        <title>OnivRS2 (Oryza nivara Reference Sequence Version 2).</title>
        <authorList>
            <person name="Zhang J."/>
            <person name="Kudrna D."/>
            <person name="Lee S."/>
            <person name="Talag J."/>
            <person name="Rajasekar S."/>
            <person name="Welchert J."/>
            <person name="Hsing Y.-I."/>
            <person name="Wing R.A."/>
        </authorList>
    </citation>
    <scope>NUCLEOTIDE SEQUENCE [LARGE SCALE GENOMIC DNA]</scope>
    <source>
        <strain evidence="1">SL10</strain>
    </source>
</reference>
<organism evidence="1">
    <name type="scientific">Oryza nivara</name>
    <name type="common">Indian wild rice</name>
    <name type="synonym">Oryza sativa f. spontanea</name>
    <dbReference type="NCBI Taxonomy" id="4536"/>
    <lineage>
        <taxon>Eukaryota</taxon>
        <taxon>Viridiplantae</taxon>
        <taxon>Streptophyta</taxon>
        <taxon>Embryophyta</taxon>
        <taxon>Tracheophyta</taxon>
        <taxon>Spermatophyta</taxon>
        <taxon>Magnoliopsida</taxon>
        <taxon>Liliopsida</taxon>
        <taxon>Poales</taxon>
        <taxon>Poaceae</taxon>
        <taxon>BOP clade</taxon>
        <taxon>Oryzoideae</taxon>
        <taxon>Oryzeae</taxon>
        <taxon>Oryzinae</taxon>
        <taxon>Oryza</taxon>
    </lineage>
</organism>
<proteinExistence type="predicted"/>
<evidence type="ECO:0000313" key="2">
    <source>
        <dbReference type="Proteomes" id="UP000006591"/>
    </source>
</evidence>
<dbReference type="HOGENOM" id="CLU_067682_2_0_1"/>
<dbReference type="GO" id="GO:0005886">
    <property type="term" value="C:plasma membrane"/>
    <property type="evidence" value="ECO:0007669"/>
    <property type="project" value="TreeGrafter"/>
</dbReference>
<dbReference type="PANTHER" id="PTHR24092">
    <property type="entry name" value="PROBABLE PHOSPHOLIPID-TRANSPORTING ATPASE"/>
    <property type="match status" value="1"/>
</dbReference>
<dbReference type="STRING" id="4536.A0A0E0IGB6"/>
<dbReference type="InterPro" id="IPR023299">
    <property type="entry name" value="ATPase_P-typ_cyto_dom_N"/>
</dbReference>
<dbReference type="Gramene" id="ONIVA09G01040.1">
    <property type="protein sequence ID" value="ONIVA09G01040.1"/>
    <property type="gene ID" value="ONIVA09G01040"/>
</dbReference>
<dbReference type="AlphaFoldDB" id="A0A0E0IGB6"/>
<dbReference type="PANTHER" id="PTHR24092:SF199">
    <property type="entry name" value="PHOSPHOLIPID-TRANSPORTING ATPASE"/>
    <property type="match status" value="1"/>
</dbReference>
<reference evidence="1" key="1">
    <citation type="submission" date="2015-04" db="UniProtKB">
        <authorList>
            <consortium name="EnsemblPlants"/>
        </authorList>
    </citation>
    <scope>IDENTIFICATION</scope>
    <source>
        <strain evidence="1">SL10</strain>
    </source>
</reference>
<dbReference type="GO" id="GO:0045332">
    <property type="term" value="P:phospholipid translocation"/>
    <property type="evidence" value="ECO:0007669"/>
    <property type="project" value="TreeGrafter"/>
</dbReference>
<dbReference type="GO" id="GO:0140326">
    <property type="term" value="F:ATPase-coupled intramembrane lipid transporter activity"/>
    <property type="evidence" value="ECO:0007669"/>
    <property type="project" value="TreeGrafter"/>
</dbReference>
<dbReference type="OMA" id="MADIAYM"/>
<protein>
    <recommendedName>
        <fullName evidence="3">P-type ATPase N-terminal domain-containing protein</fullName>
    </recommendedName>
</protein>
<sequence length="231" mass="26288">MADIAYMNQFSCLSGLWFLMLDKGVPRHPGPLKVRPHWEALALQSEYVELVAVNDSFITTEYMVTLDLAKGVYAKFIDWDEQMFDRETCTPAHSANTAYISVSFSTAISEDLGQVEYILSDRTGTLTENRMIFRRCCMSDTLYGENNGDALKDARFLDAVSRNDPDIAKFLMVMALCSTVVPIKRLIFAFISLFSISTEISFNGCKFYYDLLDILEFTSDRKRMFAVVKDV</sequence>
<keyword evidence="2" id="KW-1185">Reference proteome</keyword>
<dbReference type="Gene3D" id="3.40.1110.10">
    <property type="entry name" value="Calcium-transporting ATPase, cytoplasmic domain N"/>
    <property type="match status" value="1"/>
</dbReference>
<dbReference type="Proteomes" id="UP000006591">
    <property type="component" value="Chromosome 9"/>
</dbReference>
<dbReference type="eggNOG" id="KOG0206">
    <property type="taxonomic scope" value="Eukaryota"/>
</dbReference>
<evidence type="ECO:0000313" key="1">
    <source>
        <dbReference type="EnsemblPlants" id="ONIVA09G01040.1"/>
    </source>
</evidence>
<dbReference type="GO" id="GO:0000166">
    <property type="term" value="F:nucleotide binding"/>
    <property type="evidence" value="ECO:0007669"/>
    <property type="project" value="InterPro"/>
</dbReference>
<name>A0A0E0IGB6_ORYNI</name>
<dbReference type="SUPFAM" id="SSF81660">
    <property type="entry name" value="Metal cation-transporting ATPase, ATP-binding domain N"/>
    <property type="match status" value="1"/>
</dbReference>
<dbReference type="EnsemblPlants" id="ONIVA09G01040.1">
    <property type="protein sequence ID" value="ONIVA09G01040.1"/>
    <property type="gene ID" value="ONIVA09G01040"/>
</dbReference>
<accession>A0A0E0IGB6</accession>